<evidence type="ECO:0000256" key="17">
    <source>
        <dbReference type="SAM" id="SignalP"/>
    </source>
</evidence>
<keyword evidence="5" id="KW-0336">GPI-anchor</keyword>
<evidence type="ECO:0000256" key="11">
    <source>
        <dbReference type="ARBA" id="ARBA00023180"/>
    </source>
</evidence>
<feature type="binding site" evidence="14">
    <location>
        <position position="66"/>
    </location>
    <ligand>
        <name>Mg(2+)</name>
        <dbReference type="ChEBI" id="CHEBI:18420"/>
    </ligand>
</feature>
<keyword evidence="17" id="KW-0732">Signal</keyword>
<dbReference type="PANTHER" id="PTHR11596">
    <property type="entry name" value="ALKALINE PHOSPHATASE"/>
    <property type="match status" value="1"/>
</dbReference>
<keyword evidence="7 16" id="KW-0378">Hydrolase</keyword>
<evidence type="ECO:0000256" key="4">
    <source>
        <dbReference type="ARBA" id="ARBA00022475"/>
    </source>
</evidence>
<feature type="binding site" evidence="14">
    <location>
        <position position="384"/>
    </location>
    <ligand>
        <name>Zn(2+)</name>
        <dbReference type="ChEBI" id="CHEBI:29105"/>
        <label>2</label>
    </ligand>
</feature>
<dbReference type="FunFam" id="3.40.720.10:FF:000008">
    <property type="entry name" value="Alkaline phosphatase"/>
    <property type="match status" value="1"/>
</dbReference>
<reference evidence="18" key="1">
    <citation type="submission" date="2014-12" db="EMBL/GenBank/DDBJ databases">
        <title>Insight into the proteome of Arion vulgaris.</title>
        <authorList>
            <person name="Aradska J."/>
            <person name="Bulat T."/>
            <person name="Smidak R."/>
            <person name="Sarate P."/>
            <person name="Gangsoo J."/>
            <person name="Sialana F."/>
            <person name="Bilban M."/>
            <person name="Lubec G."/>
        </authorList>
    </citation>
    <scope>NUCLEOTIDE SEQUENCE</scope>
    <source>
        <tissue evidence="18">Skin</tissue>
    </source>
</reference>
<evidence type="ECO:0000313" key="18">
    <source>
        <dbReference type="EMBL" id="CEK59992.1"/>
    </source>
</evidence>
<evidence type="ECO:0000256" key="14">
    <source>
        <dbReference type="PIRSR" id="PIRSR601952-2"/>
    </source>
</evidence>
<evidence type="ECO:0000256" key="13">
    <source>
        <dbReference type="PIRSR" id="PIRSR601952-1"/>
    </source>
</evidence>
<dbReference type="AlphaFoldDB" id="A0A0B6YV85"/>
<dbReference type="PRINTS" id="PR00113">
    <property type="entry name" value="ALKPHPHTASE"/>
</dbReference>
<dbReference type="InterPro" id="IPR017850">
    <property type="entry name" value="Alkaline_phosphatase_core_sf"/>
</dbReference>
<evidence type="ECO:0000256" key="10">
    <source>
        <dbReference type="ARBA" id="ARBA00023136"/>
    </source>
</evidence>
<dbReference type="GO" id="GO:0046872">
    <property type="term" value="F:metal ion binding"/>
    <property type="evidence" value="ECO:0007669"/>
    <property type="project" value="UniProtKB-KW"/>
</dbReference>
<evidence type="ECO:0000256" key="8">
    <source>
        <dbReference type="ARBA" id="ARBA00022833"/>
    </source>
</evidence>
<dbReference type="SUPFAM" id="SSF53649">
    <property type="entry name" value="Alkaline phosphatase-like"/>
    <property type="match status" value="1"/>
</dbReference>
<evidence type="ECO:0000256" key="5">
    <source>
        <dbReference type="ARBA" id="ARBA00022622"/>
    </source>
</evidence>
<keyword evidence="10" id="KW-0472">Membrane</keyword>
<keyword evidence="8 14" id="KW-0862">Zinc</keyword>
<dbReference type="SMART" id="SM00098">
    <property type="entry name" value="alkPPc"/>
    <property type="match status" value="1"/>
</dbReference>
<dbReference type="PANTHER" id="PTHR11596:SF91">
    <property type="entry name" value="ALKALINE PHOSPHATASE-RELATED"/>
    <property type="match status" value="1"/>
</dbReference>
<comment type="subcellular location">
    <subcellularLocation>
        <location evidence="1">Cell membrane</location>
        <topology evidence="1">Lipid-anchor</topology>
        <topology evidence="1">GPI-anchor</topology>
    </subcellularLocation>
</comment>
<feature type="binding site" evidence="14">
    <location>
        <position position="385"/>
    </location>
    <ligand>
        <name>Zn(2+)</name>
        <dbReference type="ChEBI" id="CHEBI:29105"/>
        <label>2</label>
    </ligand>
</feature>
<feature type="chain" id="PRO_5007391405" description="Alkaline phosphatase" evidence="17">
    <location>
        <begin position="22"/>
        <end position="547"/>
    </location>
</feature>
<keyword evidence="6 14" id="KW-0479">Metal-binding</keyword>
<dbReference type="EMBL" id="HACG01013128">
    <property type="protein sequence ID" value="CEK59993.1"/>
    <property type="molecule type" value="Transcribed_RNA"/>
</dbReference>
<feature type="binding site" evidence="14">
    <location>
        <position position="177"/>
    </location>
    <ligand>
        <name>Mg(2+)</name>
        <dbReference type="ChEBI" id="CHEBI:18420"/>
    </ligand>
</feature>
<accession>A0A0B6YV85</accession>
<evidence type="ECO:0000256" key="1">
    <source>
        <dbReference type="ARBA" id="ARBA00004609"/>
    </source>
</evidence>
<dbReference type="PROSITE" id="PS00123">
    <property type="entry name" value="ALKALINE_PHOSPHATASE"/>
    <property type="match status" value="1"/>
</dbReference>
<evidence type="ECO:0000256" key="12">
    <source>
        <dbReference type="ARBA" id="ARBA00023288"/>
    </source>
</evidence>
<dbReference type="CDD" id="cd16012">
    <property type="entry name" value="ALP"/>
    <property type="match status" value="1"/>
</dbReference>
<sequence>MASSIPICLLLLGYFIEGVKLSTTPVNYGYERVSTYWYDLAEEELFATLRERQMGVAKNVILFLGDGMGMSTVTAGRILAGQKLGKRGEEHKLSFDKFPYTGLSRTYNTNSQITDSASSATAFLSGVKTNQGLLGLNGSAKRGICNTTTGAHAESILRWSANAGKSTGIVTTTRVTHATPGAAYAHSAERDWESDRAVPASEKDCEDIALQLVVRNSDINVIMGGGRANFYPEGYPDPNHDPTFNTTKASRLDNRNLVEEWKSEKKARNANHQFVYDKAGLDKVDVSKTNYLLGLFKQSHMSYEVVRNATQEPSLTDMVEKAIGILSKNKNGFFLLVEGGRIDHGHHDTQASLSLHEVVAFADAVEMATRMTSKSETLMVVTADHSHVMNIAGYASRGNPILGLSDINGAQSLKSLDKMPYTTIVYGNGPGYNSTRTNLTDVNTQDKYYVYQSAVPMKSETHGGEDVPIYATGPHSVLFTGVHEQNYIPMAVAYASCVGPYEKGKKGCAKQEIEVVPPIKCKVSNSNTLNKSSTILAVLSLLLVIYL</sequence>
<feature type="binding site" evidence="14">
    <location>
        <position position="462"/>
    </location>
    <ligand>
        <name>Zn(2+)</name>
        <dbReference type="ChEBI" id="CHEBI:29105"/>
        <label>2</label>
    </ligand>
</feature>
<feature type="binding site" evidence="14">
    <location>
        <position position="347"/>
    </location>
    <ligand>
        <name>Zn(2+)</name>
        <dbReference type="ChEBI" id="CHEBI:29105"/>
        <label>2</label>
    </ligand>
</feature>
<dbReference type="EMBL" id="HACG01013127">
    <property type="protein sequence ID" value="CEK59992.1"/>
    <property type="molecule type" value="Transcribed_RNA"/>
</dbReference>
<dbReference type="GO" id="GO:0004035">
    <property type="term" value="F:alkaline phosphatase activity"/>
    <property type="evidence" value="ECO:0007669"/>
    <property type="project" value="UniProtKB-EC"/>
</dbReference>
<feature type="binding site" evidence="14">
    <location>
        <position position="338"/>
    </location>
    <ligand>
        <name>Mg(2+)</name>
        <dbReference type="ChEBI" id="CHEBI:18420"/>
    </ligand>
</feature>
<dbReference type="GO" id="GO:0098552">
    <property type="term" value="C:side of membrane"/>
    <property type="evidence" value="ECO:0007669"/>
    <property type="project" value="UniProtKB-KW"/>
</dbReference>
<comment type="cofactor">
    <cofactor evidence="14">
        <name>Mg(2+)</name>
        <dbReference type="ChEBI" id="CHEBI:18420"/>
    </cofactor>
    <text evidence="14">Binds 1 Mg(2+) ion.</text>
</comment>
<keyword evidence="9 14" id="KW-0460">Magnesium</keyword>
<name>A0A0B6YV85_9EUPU</name>
<feature type="signal peptide" evidence="17">
    <location>
        <begin position="1"/>
        <end position="21"/>
    </location>
</feature>
<evidence type="ECO:0000256" key="16">
    <source>
        <dbReference type="RuleBase" id="RU003947"/>
    </source>
</evidence>
<keyword evidence="4" id="KW-1003">Cell membrane</keyword>
<evidence type="ECO:0000256" key="3">
    <source>
        <dbReference type="ARBA" id="ARBA00012647"/>
    </source>
</evidence>
<evidence type="ECO:0000256" key="2">
    <source>
        <dbReference type="ARBA" id="ARBA00005984"/>
    </source>
</evidence>
<proteinExistence type="inferred from homology"/>
<dbReference type="EC" id="3.1.3.1" evidence="3 16"/>
<dbReference type="Gene3D" id="3.40.720.10">
    <property type="entry name" value="Alkaline Phosphatase, subunit A"/>
    <property type="match status" value="1"/>
</dbReference>
<feature type="binding site" evidence="14">
    <location>
        <position position="179"/>
    </location>
    <ligand>
        <name>Mg(2+)</name>
        <dbReference type="ChEBI" id="CHEBI:18420"/>
    </ligand>
</feature>
<comment type="similarity">
    <text evidence="2 15">Belongs to the alkaline phosphatase family.</text>
</comment>
<organism evidence="18">
    <name type="scientific">Arion vulgaris</name>
    <dbReference type="NCBI Taxonomy" id="1028688"/>
    <lineage>
        <taxon>Eukaryota</taxon>
        <taxon>Metazoa</taxon>
        <taxon>Spiralia</taxon>
        <taxon>Lophotrochozoa</taxon>
        <taxon>Mollusca</taxon>
        <taxon>Gastropoda</taxon>
        <taxon>Heterobranchia</taxon>
        <taxon>Euthyneura</taxon>
        <taxon>Panpulmonata</taxon>
        <taxon>Eupulmonata</taxon>
        <taxon>Stylommatophora</taxon>
        <taxon>Helicina</taxon>
        <taxon>Arionoidea</taxon>
        <taxon>Arionidae</taxon>
        <taxon>Arion</taxon>
    </lineage>
</organism>
<protein>
    <recommendedName>
        <fullName evidence="3 16">Alkaline phosphatase</fullName>
        <ecNumber evidence="3 16">3.1.3.1</ecNumber>
    </recommendedName>
</protein>
<evidence type="ECO:0000313" key="19">
    <source>
        <dbReference type="EMBL" id="CEK59993.1"/>
    </source>
</evidence>
<keyword evidence="12" id="KW-0449">Lipoprotein</keyword>
<evidence type="ECO:0000256" key="6">
    <source>
        <dbReference type="ARBA" id="ARBA00022723"/>
    </source>
</evidence>
<gene>
    <name evidence="18" type="primary">ORF38084</name>
    <name evidence="19" type="synonym">ORF38088</name>
</gene>
<comment type="cofactor">
    <cofactor evidence="14">
        <name>Zn(2+)</name>
        <dbReference type="ChEBI" id="CHEBI:29105"/>
    </cofactor>
    <text evidence="14">Binds 2 Zn(2+) ions.</text>
</comment>
<feature type="binding site" evidence="14">
    <location>
        <position position="66"/>
    </location>
    <ligand>
        <name>Zn(2+)</name>
        <dbReference type="ChEBI" id="CHEBI:29105"/>
        <label>2</label>
    </ligand>
</feature>
<dbReference type="GO" id="GO:0005886">
    <property type="term" value="C:plasma membrane"/>
    <property type="evidence" value="ECO:0007669"/>
    <property type="project" value="UniProtKB-SubCell"/>
</dbReference>
<dbReference type="InterPro" id="IPR001952">
    <property type="entry name" value="Alkaline_phosphatase"/>
</dbReference>
<dbReference type="InterPro" id="IPR018299">
    <property type="entry name" value="Alkaline_phosphatase_AS"/>
</dbReference>
<feature type="binding site" evidence="14">
    <location>
        <position position="343"/>
    </location>
    <ligand>
        <name>Zn(2+)</name>
        <dbReference type="ChEBI" id="CHEBI:29105"/>
        <label>2</label>
    </ligand>
</feature>
<comment type="catalytic activity">
    <reaction evidence="16">
        <text>a phosphate monoester + H2O = an alcohol + phosphate</text>
        <dbReference type="Rhea" id="RHEA:15017"/>
        <dbReference type="ChEBI" id="CHEBI:15377"/>
        <dbReference type="ChEBI" id="CHEBI:30879"/>
        <dbReference type="ChEBI" id="CHEBI:43474"/>
        <dbReference type="ChEBI" id="CHEBI:67140"/>
        <dbReference type="EC" id="3.1.3.1"/>
    </reaction>
</comment>
<evidence type="ECO:0000256" key="9">
    <source>
        <dbReference type="ARBA" id="ARBA00022842"/>
    </source>
</evidence>
<keyword evidence="11" id="KW-0325">Glycoprotein</keyword>
<evidence type="ECO:0000256" key="7">
    <source>
        <dbReference type="ARBA" id="ARBA00022801"/>
    </source>
</evidence>
<evidence type="ECO:0000256" key="15">
    <source>
        <dbReference type="RuleBase" id="RU003946"/>
    </source>
</evidence>
<feature type="active site" description="Phosphoserine intermediate" evidence="13">
    <location>
        <position position="116"/>
    </location>
</feature>
<dbReference type="Pfam" id="PF00245">
    <property type="entry name" value="Alk_phosphatase"/>
    <property type="match status" value="1"/>
</dbReference>